<accession>A0A0C2FLS0</accession>
<name>A0A0C2FLS0_9ACTN</name>
<gene>
    <name evidence="1" type="ORF">LP52_02730</name>
</gene>
<dbReference type="EMBL" id="JROO01000005">
    <property type="protein sequence ID" value="KII00240.1"/>
    <property type="molecule type" value="Genomic_DNA"/>
</dbReference>
<reference evidence="2" key="1">
    <citation type="journal article" date="2015" name="Chem. Biol.">
        <title>Structure, bioactivity, and resistance mechanism of streptomonomicin, an unusual lasso Peptide from an understudied halophilic actinomycete.</title>
        <authorList>
            <person name="Metelev M."/>
            <person name="Tietz J.I."/>
            <person name="Melby J.O."/>
            <person name="Blair P.M."/>
            <person name="Zhu L."/>
            <person name="Livnat I."/>
            <person name="Severinov K."/>
            <person name="Mitchell D.A."/>
        </authorList>
    </citation>
    <scope>NUCLEOTIDE SEQUENCE [LARGE SCALE GENOMIC DNA]</scope>
    <source>
        <strain evidence="2">YIM 90003</strain>
    </source>
</reference>
<protein>
    <submittedName>
        <fullName evidence="1">Uncharacterized protein</fullName>
    </submittedName>
</protein>
<evidence type="ECO:0000313" key="1">
    <source>
        <dbReference type="EMBL" id="KII00240.1"/>
    </source>
</evidence>
<organism evidence="1 2">
    <name type="scientific">Streptomonospora alba</name>
    <dbReference type="NCBI Taxonomy" id="183763"/>
    <lineage>
        <taxon>Bacteria</taxon>
        <taxon>Bacillati</taxon>
        <taxon>Actinomycetota</taxon>
        <taxon>Actinomycetes</taxon>
        <taxon>Streptosporangiales</taxon>
        <taxon>Nocardiopsidaceae</taxon>
        <taxon>Streptomonospora</taxon>
    </lineage>
</organism>
<keyword evidence="2" id="KW-1185">Reference proteome</keyword>
<dbReference type="STRING" id="183763.LP52_02730"/>
<comment type="caution">
    <text evidence="1">The sequence shown here is derived from an EMBL/GenBank/DDBJ whole genome shotgun (WGS) entry which is preliminary data.</text>
</comment>
<dbReference type="AlphaFoldDB" id="A0A0C2FLS0"/>
<dbReference type="Proteomes" id="UP000031675">
    <property type="component" value="Unassembled WGS sequence"/>
</dbReference>
<dbReference type="OrthoDB" id="3870616at2"/>
<proteinExistence type="predicted"/>
<dbReference type="RefSeq" id="WP_040270457.1">
    <property type="nucleotide sequence ID" value="NZ_JROO01000005.1"/>
</dbReference>
<evidence type="ECO:0000313" key="2">
    <source>
        <dbReference type="Proteomes" id="UP000031675"/>
    </source>
</evidence>
<sequence length="601" mass="61099">MSDPGTRTRLRPSVHVAPVSDGLLFVGWQKSLVVQGSESLGTLWKALFPHLHRGVEVDTLVDALPQNARPAARKLLDELEGNGFLLGEGDGAPHDDREMPAHPHHRRTLEFLGSAAADPVAALARLQSAAVCVSGRGSVALAAARELLRLGARRVALADEPVGVELAAMAEEYGTAVTAGAGEDPAVRIVVGSPEPGAGDPWSGVPEVGVAELAAGAAVSPLRTSADAPGLAVLVNRLAGRGAPTGPAPLPETAARLAGGLAALQAFYHLTGVSTEYDGMAYSVGTERLQVTTHPLWRPGDSVAEPPADTPHVPTGTDRLNELCDERTGICAPALPGELPQTPFAMAVSADAGSAATAFGWAHTGSLARYRAVLEAARHLAGAAPARLWPLPDTDAASSAARPADAAHAVSAAGTDTAGMLAHGTQRLLARFAADPDQCAARLVEEQPAQRPARAAAPEVDAALDRAVVLGGTDLTARVLRPAAAPGLLALAEVADAKSGRVLAYAARPERAPAVAAALDHAVAVLQAGEEHDAVAQDAETPDPDGAPPAPAFAAAEALAALCRPGETAASGRWRGEPALDALGVIGWVGIVPAADEGSAR</sequence>